<dbReference type="InterPro" id="IPR013655">
    <property type="entry name" value="PAS_fold_3"/>
</dbReference>
<comment type="catalytic activity">
    <reaction evidence="1">
        <text>ATP + protein L-histidine = ADP + protein N-phospho-L-histidine.</text>
        <dbReference type="EC" id="2.7.13.3"/>
    </reaction>
</comment>
<evidence type="ECO:0000256" key="6">
    <source>
        <dbReference type="ARBA" id="ARBA00022606"/>
    </source>
</evidence>
<dbReference type="Pfam" id="PF08448">
    <property type="entry name" value="PAS_4"/>
    <property type="match status" value="1"/>
</dbReference>
<dbReference type="EC" id="2.7.13.3" evidence="2"/>
<evidence type="ECO:0000256" key="15">
    <source>
        <dbReference type="ARBA" id="ARBA00023026"/>
    </source>
</evidence>
<dbReference type="InterPro" id="IPR029016">
    <property type="entry name" value="GAF-like_dom_sf"/>
</dbReference>
<dbReference type="InterPro" id="IPR000700">
    <property type="entry name" value="PAS-assoc_C"/>
</dbReference>
<keyword evidence="5" id="KW-0597">Phosphoprotein</keyword>
<evidence type="ECO:0000259" key="18">
    <source>
        <dbReference type="PROSITE" id="PS50112"/>
    </source>
</evidence>
<organism evidence="20">
    <name type="scientific">Methylobacterium bullatum</name>
    <dbReference type="NCBI Taxonomy" id="570505"/>
    <lineage>
        <taxon>Bacteria</taxon>
        <taxon>Pseudomonadati</taxon>
        <taxon>Pseudomonadota</taxon>
        <taxon>Alphaproteobacteria</taxon>
        <taxon>Hyphomicrobiales</taxon>
        <taxon>Methylobacteriaceae</taxon>
        <taxon>Methylobacterium</taxon>
    </lineage>
</organism>
<evidence type="ECO:0000256" key="1">
    <source>
        <dbReference type="ARBA" id="ARBA00000085"/>
    </source>
</evidence>
<evidence type="ECO:0000256" key="11">
    <source>
        <dbReference type="ARBA" id="ARBA00022741"/>
    </source>
</evidence>
<keyword evidence="16" id="KW-0675">Receptor</keyword>
<dbReference type="SUPFAM" id="SSF55785">
    <property type="entry name" value="PYP-like sensor domain (PAS domain)"/>
    <property type="match status" value="4"/>
</dbReference>
<dbReference type="Gene3D" id="3.30.565.10">
    <property type="entry name" value="Histidine kinase-like ATPase, C-terminal domain"/>
    <property type="match status" value="1"/>
</dbReference>
<dbReference type="Pfam" id="PF08447">
    <property type="entry name" value="PAS_3"/>
    <property type="match status" value="1"/>
</dbReference>
<dbReference type="AlphaFoldDB" id="A0A679J447"/>
<dbReference type="SMART" id="SM00911">
    <property type="entry name" value="HWE_HK"/>
    <property type="match status" value="1"/>
</dbReference>
<keyword evidence="15" id="KW-0843">Virulence</keyword>
<dbReference type="PROSITE" id="PS50113">
    <property type="entry name" value="PAC"/>
    <property type="match status" value="2"/>
</dbReference>
<dbReference type="Gene3D" id="3.30.450.20">
    <property type="entry name" value="PAS domain"/>
    <property type="match status" value="4"/>
</dbReference>
<evidence type="ECO:0000256" key="8">
    <source>
        <dbReference type="ARBA" id="ARBA00022643"/>
    </source>
</evidence>
<dbReference type="PANTHER" id="PTHR41523:SF7">
    <property type="entry name" value="HISTIDINE KINASE"/>
    <property type="match status" value="1"/>
</dbReference>
<evidence type="ECO:0000256" key="12">
    <source>
        <dbReference type="ARBA" id="ARBA00022777"/>
    </source>
</evidence>
<dbReference type="CDD" id="cd00130">
    <property type="entry name" value="PAS"/>
    <property type="match status" value="2"/>
</dbReference>
<dbReference type="SMART" id="SM00065">
    <property type="entry name" value="GAF"/>
    <property type="match status" value="1"/>
</dbReference>
<reference evidence="20" key="1">
    <citation type="submission" date="2019-12" db="EMBL/GenBank/DDBJ databases">
        <authorList>
            <person name="Cremers G."/>
        </authorList>
    </citation>
    <scope>NUCLEOTIDE SEQUENCE</scope>
    <source>
        <strain evidence="20">Mbul1</strain>
    </source>
</reference>
<dbReference type="SUPFAM" id="SSF55781">
    <property type="entry name" value="GAF domain-like"/>
    <property type="match status" value="1"/>
</dbReference>
<evidence type="ECO:0000256" key="2">
    <source>
        <dbReference type="ARBA" id="ARBA00012438"/>
    </source>
</evidence>
<keyword evidence="8" id="KW-0288">FMN</keyword>
<dbReference type="SMART" id="SM00086">
    <property type="entry name" value="PAC"/>
    <property type="match status" value="2"/>
</dbReference>
<dbReference type="PANTHER" id="PTHR41523">
    <property type="entry name" value="TWO-COMPONENT SYSTEM SENSOR PROTEIN"/>
    <property type="match status" value="1"/>
</dbReference>
<proteinExistence type="predicted"/>
<evidence type="ECO:0000256" key="7">
    <source>
        <dbReference type="ARBA" id="ARBA00022630"/>
    </source>
</evidence>
<name>A0A679J447_9HYPH</name>
<dbReference type="PROSITE" id="PS50112">
    <property type="entry name" value="PAS"/>
    <property type="match status" value="1"/>
</dbReference>
<dbReference type="InterPro" id="IPR000014">
    <property type="entry name" value="PAS"/>
</dbReference>
<evidence type="ECO:0000313" key="20">
    <source>
        <dbReference type="EMBL" id="CAA2105769.1"/>
    </source>
</evidence>
<dbReference type="NCBIfam" id="TIGR00229">
    <property type="entry name" value="sensory_box"/>
    <property type="match status" value="2"/>
</dbReference>
<dbReference type="InterPro" id="IPR011102">
    <property type="entry name" value="Sig_transdc_His_kinase_HWE"/>
</dbReference>
<keyword evidence="11" id="KW-0547">Nucleotide-binding</keyword>
<dbReference type="InterPro" id="IPR003018">
    <property type="entry name" value="GAF"/>
</dbReference>
<keyword evidence="7" id="KW-0285">Flavoprotein</keyword>
<evidence type="ECO:0000256" key="9">
    <source>
        <dbReference type="ARBA" id="ARBA00022679"/>
    </source>
</evidence>
<keyword evidence="14" id="KW-0157">Chromophore</keyword>
<evidence type="ECO:0000256" key="5">
    <source>
        <dbReference type="ARBA" id="ARBA00022553"/>
    </source>
</evidence>
<evidence type="ECO:0000256" key="10">
    <source>
        <dbReference type="ARBA" id="ARBA00022737"/>
    </source>
</evidence>
<accession>A0A679J447</accession>
<dbReference type="InterPro" id="IPR001610">
    <property type="entry name" value="PAC"/>
</dbReference>
<feature type="compositionally biased region" description="Basic and acidic residues" evidence="17">
    <location>
        <begin position="971"/>
        <end position="982"/>
    </location>
</feature>
<dbReference type="InterPro" id="IPR036890">
    <property type="entry name" value="HATPase_C_sf"/>
</dbReference>
<dbReference type="Gene3D" id="3.30.450.40">
    <property type="match status" value="1"/>
</dbReference>
<feature type="domain" description="PAC" evidence="19">
    <location>
        <begin position="577"/>
        <end position="629"/>
    </location>
</feature>
<feature type="domain" description="PAS" evidence="18">
    <location>
        <begin position="630"/>
        <end position="705"/>
    </location>
</feature>
<evidence type="ECO:0000259" key="19">
    <source>
        <dbReference type="PROSITE" id="PS50113"/>
    </source>
</evidence>
<dbReference type="InterPro" id="IPR013656">
    <property type="entry name" value="PAS_4"/>
</dbReference>
<evidence type="ECO:0000256" key="3">
    <source>
        <dbReference type="ARBA" id="ARBA00021740"/>
    </source>
</evidence>
<sequence length="982" mass="110169">MTPTVLPVWFAGLDEVPITDALVTRPVRPPDYGAEAHALAELARDLAVSPDTVLQRIADLLVGMGMAGSAGISVLEPDEDPKRFRLAAIAGSWAAHRGGTIPFAESPCGMTVTRNTHLLFSRPHARLPAACVEPPIQELLLVPFHAGDKPVGTLWAGTHDLDRTFDGEDLRLLTRLTHFASAACVMTRALDEARAAGRNLEKRVTDRTRVLTEAHEGLRRTEAWHRAELEREVRERTAELQLSRDLLQATLDSSMDMIQVFEAVRGASGEIVDFRWRLNNHTAERTLGEVRGQSLVERSPDAVRDGIFDAFRQVVETGRPSVAERRHAHGHRDGWFHQSVVKLGDGVATTTREMTAWKEAQEEILRLRDEVARTQLEESEAKYRHLFNSIDEGFCIVEMIFDDRQRPVDYRFLSVNPAFDQQTRLDDVIGRTMRDLLPGLEASWFETFGRIALDGVAERFERQSIALGCWYEVYAFRLGTAEQRRVAILFKDIQPRKRTEAALRASEERFRAFVTASSDVVYRMTPDWSELQRLEGRAFRNVPDQPSRTWLDRYIRPDDQAEVRAAVDRAIATRSIFELEHAVIRSDGSLGWCVSRAVPTLTDTGEIKEWLGAARDVTARRNAETALRESEERLSQFGEASSDVLWMRDTATYQWIYLTPAFETIYGLDRVTALSGDHLVSWAELIVPDDRERAVGSLHRVRAGERVTFEYRVRRPSDGGIRWIRDTGFPMRDAAGAVCWIGGVGRDITEEKETAEHMSVLVAELQHRTRNLMGVVRATADKTLRNSSGLDDFRARYGTRLSALARVQGLLSRLAEGERVSFDELIRSEVAALDGEASRVRLRGPKAVALRSSTVQIFALALHELATNALKYGALAQPQAHLEIRWHVESAEPERAPWLHVDWRERGVRMPARDGLPQGSGSGRELIERALPYQLGARTTFVMESDGVHCTIALPVSGQTIRARAKAASRRSPEPADPDRGG</sequence>
<keyword evidence="12 20" id="KW-0418">Kinase</keyword>
<evidence type="ECO:0000256" key="4">
    <source>
        <dbReference type="ARBA" id="ARBA00022543"/>
    </source>
</evidence>
<dbReference type="Pfam" id="PF07536">
    <property type="entry name" value="HWE_HK"/>
    <property type="match status" value="1"/>
</dbReference>
<dbReference type="SMART" id="SM00091">
    <property type="entry name" value="PAS"/>
    <property type="match status" value="2"/>
</dbReference>
<dbReference type="GO" id="GO:0005524">
    <property type="term" value="F:ATP binding"/>
    <property type="evidence" value="ECO:0007669"/>
    <property type="project" value="UniProtKB-KW"/>
</dbReference>
<gene>
    <name evidence="20" type="ORF">MBUL_03357</name>
</gene>
<keyword evidence="4" id="KW-0600">Photoreceptor protein</keyword>
<keyword evidence="6" id="KW-0716">Sensory transduction</keyword>
<feature type="domain" description="PAC" evidence="19">
    <location>
        <begin position="707"/>
        <end position="760"/>
    </location>
</feature>
<dbReference type="GO" id="GO:0009881">
    <property type="term" value="F:photoreceptor activity"/>
    <property type="evidence" value="ECO:0007669"/>
    <property type="project" value="UniProtKB-KW"/>
</dbReference>
<evidence type="ECO:0000256" key="16">
    <source>
        <dbReference type="ARBA" id="ARBA00023170"/>
    </source>
</evidence>
<dbReference type="GO" id="GO:0004673">
    <property type="term" value="F:protein histidine kinase activity"/>
    <property type="evidence" value="ECO:0007669"/>
    <property type="project" value="UniProtKB-EC"/>
</dbReference>
<dbReference type="Pfam" id="PF13185">
    <property type="entry name" value="GAF_2"/>
    <property type="match status" value="1"/>
</dbReference>
<evidence type="ECO:0000256" key="17">
    <source>
        <dbReference type="SAM" id="MobiDB-lite"/>
    </source>
</evidence>
<keyword evidence="13" id="KW-0067">ATP-binding</keyword>
<evidence type="ECO:0000256" key="13">
    <source>
        <dbReference type="ARBA" id="ARBA00022840"/>
    </source>
</evidence>
<feature type="region of interest" description="Disordered" evidence="17">
    <location>
        <begin position="963"/>
        <end position="982"/>
    </location>
</feature>
<keyword evidence="10" id="KW-0677">Repeat</keyword>
<dbReference type="InterPro" id="IPR035965">
    <property type="entry name" value="PAS-like_dom_sf"/>
</dbReference>
<protein>
    <recommendedName>
        <fullName evidence="3">Blue-light-activated histidine kinase</fullName>
        <ecNumber evidence="2">2.7.13.3</ecNumber>
    </recommendedName>
</protein>
<dbReference type="Pfam" id="PF13188">
    <property type="entry name" value="PAS_8"/>
    <property type="match status" value="1"/>
</dbReference>
<dbReference type="EMBL" id="LR743504">
    <property type="protein sequence ID" value="CAA2105769.1"/>
    <property type="molecule type" value="Genomic_DNA"/>
</dbReference>
<evidence type="ECO:0000256" key="14">
    <source>
        <dbReference type="ARBA" id="ARBA00022991"/>
    </source>
</evidence>
<keyword evidence="9 20" id="KW-0808">Transferase</keyword>